<evidence type="ECO:0000313" key="2">
    <source>
        <dbReference type="Proteomes" id="UP000018415"/>
    </source>
</evidence>
<sequence length="77" mass="9448">MKIGIFWYFQNQIIGIEHNFNQSDQKFLGLIDITYNDVEYWKTLKHTFPNLQEFEYENVPPMKVIYNVKKKLCLYEH</sequence>
<dbReference type="HOGENOM" id="CLU_2630054_0_0_6"/>
<dbReference type="EMBL" id="AYET01000002">
    <property type="protein sequence ID" value="ESK48420.1"/>
    <property type="molecule type" value="Genomic_DNA"/>
</dbReference>
<keyword evidence="2" id="KW-1185">Reference proteome</keyword>
<reference evidence="1 2" key="1">
    <citation type="submission" date="2013-10" db="EMBL/GenBank/DDBJ databases">
        <title>The Genome Sequence of Acinetobacter indicus CIP 110367.</title>
        <authorList>
            <consortium name="The Broad Institute Genomics Platform"/>
            <consortium name="The Broad Institute Genome Sequencing Center for Infectious Disease"/>
            <person name="Cerqueira G."/>
            <person name="Feldgarden M."/>
            <person name="Courvalin P."/>
            <person name="Grillot-Courvalin C."/>
            <person name="Clermont D."/>
            <person name="Rocha E."/>
            <person name="Yoon E.-J."/>
            <person name="Nemec A."/>
            <person name="Young S.K."/>
            <person name="Zeng Q."/>
            <person name="Gargeya S."/>
            <person name="Fitzgerald M."/>
            <person name="Abouelleil A."/>
            <person name="Alvarado L."/>
            <person name="Berlin A.M."/>
            <person name="Chapman S.B."/>
            <person name="Gainer-Dewar J."/>
            <person name="Goldberg J."/>
            <person name="Gnerre S."/>
            <person name="Griggs A."/>
            <person name="Gujja S."/>
            <person name="Hansen M."/>
            <person name="Howarth C."/>
            <person name="Imamovic A."/>
            <person name="Ireland A."/>
            <person name="Larimer J."/>
            <person name="McCowan C."/>
            <person name="Murphy C."/>
            <person name="Pearson M."/>
            <person name="Poon T.W."/>
            <person name="Priest M."/>
            <person name="Roberts A."/>
            <person name="Saif S."/>
            <person name="Shea T."/>
            <person name="Sykes S."/>
            <person name="Wortman J."/>
            <person name="Nusbaum C."/>
            <person name="Birren B."/>
        </authorList>
    </citation>
    <scope>NUCLEOTIDE SEQUENCE [LARGE SCALE GENOMIC DNA]</scope>
    <source>
        <strain evidence="1 2">CIP 110367</strain>
    </source>
</reference>
<dbReference type="AlphaFoldDB" id="V2UIF5"/>
<name>V2UIF5_9GAMM</name>
<gene>
    <name evidence="1" type="ORF">P253_01063</name>
</gene>
<protein>
    <submittedName>
        <fullName evidence="1">Uncharacterized protein</fullName>
    </submittedName>
</protein>
<comment type="caution">
    <text evidence="1">The sequence shown here is derived from an EMBL/GenBank/DDBJ whole genome shotgun (WGS) entry which is preliminary data.</text>
</comment>
<accession>V2UIF5</accession>
<proteinExistence type="predicted"/>
<evidence type="ECO:0000313" key="1">
    <source>
        <dbReference type="EMBL" id="ESK48420.1"/>
    </source>
</evidence>
<organism evidence="1 2">
    <name type="scientific">Acinetobacter indicus CIP 110367</name>
    <dbReference type="NCBI Taxonomy" id="1341679"/>
    <lineage>
        <taxon>Bacteria</taxon>
        <taxon>Pseudomonadati</taxon>
        <taxon>Pseudomonadota</taxon>
        <taxon>Gammaproteobacteria</taxon>
        <taxon>Moraxellales</taxon>
        <taxon>Moraxellaceae</taxon>
        <taxon>Acinetobacter</taxon>
    </lineage>
</organism>
<dbReference type="Proteomes" id="UP000018415">
    <property type="component" value="Unassembled WGS sequence"/>
</dbReference>